<keyword evidence="3" id="KW-0433">Leucine-rich repeat</keyword>
<keyword evidence="8" id="KW-0472">Membrane</keyword>
<proteinExistence type="predicted"/>
<evidence type="ECO:0000256" key="1">
    <source>
        <dbReference type="ARBA" id="ARBA00004167"/>
    </source>
</evidence>
<evidence type="ECO:0000256" key="10">
    <source>
        <dbReference type="ARBA" id="ARBA00023180"/>
    </source>
</evidence>
<keyword evidence="10" id="KW-0325">Glycoprotein</keyword>
<keyword evidence="9" id="KW-0675">Receptor</keyword>
<dbReference type="Proteomes" id="UP001465755">
    <property type="component" value="Unassembled WGS sequence"/>
</dbReference>
<evidence type="ECO:0000313" key="11">
    <source>
        <dbReference type="EMBL" id="KAK9806428.1"/>
    </source>
</evidence>
<name>A0AAW1PDB2_9CHLO</name>
<comment type="subcellular location">
    <subcellularLocation>
        <location evidence="2">Cytoplasm</location>
        <location evidence="2">Cytoskeleton</location>
        <location evidence="2">Cilium axoneme</location>
    </subcellularLocation>
    <subcellularLocation>
        <location evidence="1">Membrane</location>
        <topology evidence="1">Single-pass membrane protein</topology>
    </subcellularLocation>
</comment>
<evidence type="ECO:0000256" key="2">
    <source>
        <dbReference type="ARBA" id="ARBA00004430"/>
    </source>
</evidence>
<evidence type="ECO:0000313" key="12">
    <source>
        <dbReference type="Proteomes" id="UP001465755"/>
    </source>
</evidence>
<keyword evidence="12" id="KW-1185">Reference proteome</keyword>
<dbReference type="SUPFAM" id="SSF52058">
    <property type="entry name" value="L domain-like"/>
    <property type="match status" value="1"/>
</dbReference>
<dbReference type="GO" id="GO:0016020">
    <property type="term" value="C:membrane"/>
    <property type="evidence" value="ECO:0007669"/>
    <property type="project" value="UniProtKB-SubCell"/>
</dbReference>
<reference evidence="11 12" key="1">
    <citation type="journal article" date="2024" name="Nat. Commun.">
        <title>Phylogenomics reveals the evolutionary origins of lichenization in chlorophyte algae.</title>
        <authorList>
            <person name="Puginier C."/>
            <person name="Libourel C."/>
            <person name="Otte J."/>
            <person name="Skaloud P."/>
            <person name="Haon M."/>
            <person name="Grisel S."/>
            <person name="Petersen M."/>
            <person name="Berrin J.G."/>
            <person name="Delaux P.M."/>
            <person name="Dal Grande F."/>
            <person name="Keller J."/>
        </authorList>
    </citation>
    <scope>NUCLEOTIDE SEQUENCE [LARGE SCALE GENOMIC DNA]</scope>
    <source>
        <strain evidence="11 12">SAG 2036</strain>
    </source>
</reference>
<comment type="caution">
    <text evidence="11">The sequence shown here is derived from an EMBL/GenBank/DDBJ whole genome shotgun (WGS) entry which is preliminary data.</text>
</comment>
<dbReference type="PANTHER" id="PTHR27000">
    <property type="entry name" value="LEUCINE-RICH REPEAT RECEPTOR-LIKE PROTEIN KINASE FAMILY PROTEIN-RELATED"/>
    <property type="match status" value="1"/>
</dbReference>
<evidence type="ECO:0000256" key="4">
    <source>
        <dbReference type="ARBA" id="ARBA00022692"/>
    </source>
</evidence>
<keyword evidence="4" id="KW-0812">Transmembrane</keyword>
<dbReference type="EMBL" id="JALJOQ010000038">
    <property type="protein sequence ID" value="KAK9806428.1"/>
    <property type="molecule type" value="Genomic_DNA"/>
</dbReference>
<sequence length="428" mass="46015">MLLGVAYVSAQSEPLIADVDGTRSVGNSSQFSRGQNENAYVLAVRPDLYFERLTLEEWHQHRVQTIIHSWQMRMELQAFFGKFPKINGTVYLEGGICEICGCITTFCRSDGNSSYVTSLQLGRRDSPGNGTGLGDGGCRGYMDCPKDSFNVTLEESDWPEFQYLTEFRITNGLGTGTELLRGPLPTQLPLVSPYLSYIQVYGSGLQGAVPSTWFASRVWPLGTLQLFDNPNLRGQLPNIADDALPHLAELTIKDSPLMGGTVPSVGKLGLPDPRRPDQATASVLLVNLGLTGTLPADFASGGAVSSLDLTNNSVTGTLPASWGEAGHFGFIRQMILANNSLQGTVPKSWSQILKTTGTNGALTLHLAGNKLEGSIPASFGASNRYFANNVFVRPGNSFCGRAPNNTLLLIAQGNSLYNDEVNATLPAC</sequence>
<gene>
    <name evidence="11" type="ORF">WJX73_005955</name>
</gene>
<dbReference type="Gene3D" id="3.80.10.10">
    <property type="entry name" value="Ribonuclease Inhibitor"/>
    <property type="match status" value="1"/>
</dbReference>
<keyword evidence="7" id="KW-1133">Transmembrane helix</keyword>
<dbReference type="GO" id="GO:0005930">
    <property type="term" value="C:axoneme"/>
    <property type="evidence" value="ECO:0007669"/>
    <property type="project" value="UniProtKB-SubCell"/>
</dbReference>
<dbReference type="InterPro" id="IPR032675">
    <property type="entry name" value="LRR_dom_sf"/>
</dbReference>
<evidence type="ECO:0000256" key="3">
    <source>
        <dbReference type="ARBA" id="ARBA00022614"/>
    </source>
</evidence>
<dbReference type="AlphaFoldDB" id="A0AAW1PDB2"/>
<keyword evidence="6" id="KW-0677">Repeat</keyword>
<organism evidence="11 12">
    <name type="scientific">Symbiochloris irregularis</name>
    <dbReference type="NCBI Taxonomy" id="706552"/>
    <lineage>
        <taxon>Eukaryota</taxon>
        <taxon>Viridiplantae</taxon>
        <taxon>Chlorophyta</taxon>
        <taxon>core chlorophytes</taxon>
        <taxon>Trebouxiophyceae</taxon>
        <taxon>Trebouxiales</taxon>
        <taxon>Trebouxiaceae</taxon>
        <taxon>Symbiochloris</taxon>
    </lineage>
</organism>
<accession>A0AAW1PDB2</accession>
<evidence type="ECO:0000256" key="6">
    <source>
        <dbReference type="ARBA" id="ARBA00022737"/>
    </source>
</evidence>
<evidence type="ECO:0000256" key="9">
    <source>
        <dbReference type="ARBA" id="ARBA00023170"/>
    </source>
</evidence>
<keyword evidence="5" id="KW-0732">Signal</keyword>
<evidence type="ECO:0000256" key="5">
    <source>
        <dbReference type="ARBA" id="ARBA00022729"/>
    </source>
</evidence>
<evidence type="ECO:0000256" key="7">
    <source>
        <dbReference type="ARBA" id="ARBA00022989"/>
    </source>
</evidence>
<protein>
    <submittedName>
        <fullName evidence="11">Uncharacterized protein</fullName>
    </submittedName>
</protein>
<evidence type="ECO:0000256" key="8">
    <source>
        <dbReference type="ARBA" id="ARBA00023136"/>
    </source>
</evidence>